<dbReference type="PATRIC" id="fig|1716141.3.peg.6286"/>
<dbReference type="Proteomes" id="UP000077381">
    <property type="component" value="Unassembled WGS sequence"/>
</dbReference>
<organism evidence="2 3">
    <name type="scientific">Streptomyces jeddahensis</name>
    <dbReference type="NCBI Taxonomy" id="1716141"/>
    <lineage>
        <taxon>Bacteria</taxon>
        <taxon>Bacillati</taxon>
        <taxon>Actinomycetota</taxon>
        <taxon>Actinomycetes</taxon>
        <taxon>Kitasatosporales</taxon>
        <taxon>Streptomycetaceae</taxon>
        <taxon>Streptomyces</taxon>
    </lineage>
</organism>
<protein>
    <submittedName>
        <fullName evidence="2">Uncharacterized protein</fullName>
    </submittedName>
</protein>
<reference evidence="2 3" key="1">
    <citation type="submission" date="2015-12" db="EMBL/GenBank/DDBJ databases">
        <title>Genome sequence of Streptomyces sp. G25.</title>
        <authorList>
            <person name="Poehlein A."/>
            <person name="Roettig A."/>
            <person name="Hiessl S."/>
            <person name="Hauschild P."/>
            <person name="Schauer J."/>
            <person name="Madkour M.H."/>
            <person name="Al-Ansari A.M."/>
            <person name="Almakishah N.H."/>
            <person name="Steinbuechel A."/>
            <person name="Daniel R."/>
        </authorList>
    </citation>
    <scope>NUCLEOTIDE SEQUENCE [LARGE SCALE GENOMIC DNA]</scope>
    <source>
        <strain evidence="3">G25(2015)</strain>
    </source>
</reference>
<evidence type="ECO:0000313" key="2">
    <source>
        <dbReference type="EMBL" id="OAH10687.1"/>
    </source>
</evidence>
<dbReference type="AlphaFoldDB" id="A0A177HJX9"/>
<dbReference type="EMBL" id="LOHS01000125">
    <property type="protein sequence ID" value="OAH10687.1"/>
    <property type="molecule type" value="Genomic_DNA"/>
</dbReference>
<name>A0A177HJX9_9ACTN</name>
<evidence type="ECO:0000313" key="3">
    <source>
        <dbReference type="Proteomes" id="UP000077381"/>
    </source>
</evidence>
<keyword evidence="3" id="KW-1185">Reference proteome</keyword>
<feature type="compositionally biased region" description="Low complexity" evidence="1">
    <location>
        <begin position="21"/>
        <end position="32"/>
    </location>
</feature>
<proteinExistence type="predicted"/>
<accession>A0A177HJX9</accession>
<feature type="region of interest" description="Disordered" evidence="1">
    <location>
        <begin position="21"/>
        <end position="60"/>
    </location>
</feature>
<gene>
    <name evidence="2" type="ORF">STSP_59750</name>
</gene>
<comment type="caution">
    <text evidence="2">The sequence shown here is derived from an EMBL/GenBank/DDBJ whole genome shotgun (WGS) entry which is preliminary data.</text>
</comment>
<evidence type="ECO:0000256" key="1">
    <source>
        <dbReference type="SAM" id="MobiDB-lite"/>
    </source>
</evidence>
<sequence length="180" mass="18891">MVGIAVPLVGIVVTLLVNRATPASSPAPQPSTDRADSAAPTSTEKRGTGSAPPPKVRFGPGDVRLEFLLTGHVDLDSAPPLATDSRTDGTDISLESHTWVDVHGQLAPLPSTGPDPSEAECTAQLQNNGTEWIKKLARGVRFCVQTYEGRTAYARVITAPTESAAGTVLLKVTVWELPGE</sequence>